<evidence type="ECO:0000256" key="1">
    <source>
        <dbReference type="ARBA" id="ARBA00005964"/>
    </source>
</evidence>
<dbReference type="PROSITE" id="PS00941">
    <property type="entry name" value="CARBOXYLESTERASE_B_2"/>
    <property type="match status" value="1"/>
</dbReference>
<dbReference type="RefSeq" id="XP_004367125.1">
    <property type="nucleotide sequence ID" value="XM_004367068.1"/>
</dbReference>
<dbReference type="Proteomes" id="UP000007797">
    <property type="component" value="Unassembled WGS sequence"/>
</dbReference>
<organism evidence="7 8">
    <name type="scientific">Cavenderia fasciculata</name>
    <name type="common">Slime mold</name>
    <name type="synonym">Dictyostelium fasciculatum</name>
    <dbReference type="NCBI Taxonomy" id="261658"/>
    <lineage>
        <taxon>Eukaryota</taxon>
        <taxon>Amoebozoa</taxon>
        <taxon>Evosea</taxon>
        <taxon>Eumycetozoa</taxon>
        <taxon>Dictyostelia</taxon>
        <taxon>Acytosteliales</taxon>
        <taxon>Cavenderiaceae</taxon>
        <taxon>Cavenderia</taxon>
    </lineage>
</organism>
<feature type="active site" description="Charge relay system" evidence="3">
    <location>
        <position position="440"/>
    </location>
</feature>
<evidence type="ECO:0000256" key="3">
    <source>
        <dbReference type="PIRSR" id="PIRSR600997-1"/>
    </source>
</evidence>
<dbReference type="Gene3D" id="3.40.50.1820">
    <property type="entry name" value="alpha/beta hydrolase"/>
    <property type="match status" value="1"/>
</dbReference>
<evidence type="ECO:0000256" key="4">
    <source>
        <dbReference type="RuleBase" id="RU361235"/>
    </source>
</evidence>
<feature type="domain" description="Carboxylesterase type B" evidence="6">
    <location>
        <begin position="32"/>
        <end position="508"/>
    </location>
</feature>
<feature type="signal peptide" evidence="4">
    <location>
        <begin position="1"/>
        <end position="19"/>
    </location>
</feature>
<feature type="region of interest" description="Disordered" evidence="5">
    <location>
        <begin position="529"/>
        <end position="561"/>
    </location>
</feature>
<dbReference type="InterPro" id="IPR019819">
    <property type="entry name" value="Carboxylesterase_B_CS"/>
</dbReference>
<evidence type="ECO:0000256" key="2">
    <source>
        <dbReference type="ARBA" id="ARBA00022801"/>
    </source>
</evidence>
<dbReference type="ESTHER" id="9myce-f4pvx8">
    <property type="family name" value="Cholinesterase-like"/>
</dbReference>
<dbReference type="InterPro" id="IPR000997">
    <property type="entry name" value="Cholinesterase"/>
</dbReference>
<dbReference type="GeneID" id="14872543"/>
<name>F4PVX8_CACFS</name>
<evidence type="ECO:0000313" key="7">
    <source>
        <dbReference type="EMBL" id="EGG20142.1"/>
    </source>
</evidence>
<sequence length="561" mass="61773">MKFIIVLLLITCLVANATSKFDNRRKKSAGDIVVTTDGPIRGVVAPTHRAFYGIPYASPPVDHLRFNDPVDVPVWTEVRDCLTPSKGCVQNCNLPLGACPTEYSEDCLYLDVFTPANSYLKINEAPRPVLVNTPGGAFQVGSGSVPLYDASYMANSSGIIVVVINYRLGALGFLATPSTSGNFGFVDQVKALHWVRDNIHVFGGDPDRVTLLGQSAGGLSVAAHLASPLSSNLFHKAIIMSSPTTLGFKPQADALKKGLKFAQKLGCPDQSLACLRSYDASDVLTAQLAVSGVDPTDLLNSFTPFSPVLDDQTFMMQPISIFNTTNYNDVPVIIGHVRDETQLFIYLGLNRTLSNLEYQLATVQIFPGNAIAVRAIYPGPVWADNRPVITTLTNDYLFACPTRRILRDLAINSDHPVYAYHYKHLKEAPRIYPCEQKVCHGEDLPYLFNTYEKMGFYASPGEIEMSVQMNNYFANFVVNGDPNIGLEVDKDWDQYSENQTYLSIDVNDFAMVDVDGLYPGCDLFDTLPNAYSPGTNPPASRRRPNPNQTKTVTKSKHQRKN</sequence>
<dbReference type="EC" id="3.1.1.-" evidence="4"/>
<dbReference type="AlphaFoldDB" id="F4PVX8"/>
<dbReference type="EMBL" id="GL883013">
    <property type="protein sequence ID" value="EGG20142.1"/>
    <property type="molecule type" value="Genomic_DNA"/>
</dbReference>
<dbReference type="SUPFAM" id="SSF53474">
    <property type="entry name" value="alpha/beta-Hydrolases"/>
    <property type="match status" value="1"/>
</dbReference>
<dbReference type="PRINTS" id="PR00878">
    <property type="entry name" value="CHOLNESTRASE"/>
</dbReference>
<dbReference type="InterPro" id="IPR019826">
    <property type="entry name" value="Carboxylesterase_B_AS"/>
</dbReference>
<dbReference type="InterPro" id="IPR002018">
    <property type="entry name" value="CarbesteraseB"/>
</dbReference>
<keyword evidence="2 4" id="KW-0378">Hydrolase</keyword>
<dbReference type="OrthoDB" id="408631at2759"/>
<evidence type="ECO:0000259" key="6">
    <source>
        <dbReference type="Pfam" id="PF00135"/>
    </source>
</evidence>
<accession>F4PVX8</accession>
<dbReference type="PROSITE" id="PS00122">
    <property type="entry name" value="CARBOXYLESTERASE_B_1"/>
    <property type="match status" value="1"/>
</dbReference>
<dbReference type="KEGG" id="dfa:DFA_07262"/>
<dbReference type="InterPro" id="IPR029058">
    <property type="entry name" value="AB_hydrolase_fold"/>
</dbReference>
<proteinExistence type="inferred from homology"/>
<dbReference type="STRING" id="1054147.F4PVX8"/>
<protein>
    <recommendedName>
        <fullName evidence="4">Carboxylic ester hydrolase</fullName>
        <ecNumber evidence="4">3.1.1.-</ecNumber>
    </recommendedName>
</protein>
<dbReference type="PANTHER" id="PTHR45570">
    <property type="entry name" value="CARBOXYLIC ESTER HYDROLASE"/>
    <property type="match status" value="1"/>
</dbReference>
<keyword evidence="8" id="KW-1185">Reference proteome</keyword>
<comment type="similarity">
    <text evidence="1 4">Belongs to the type-B carboxylesterase/lipase family.</text>
</comment>
<feature type="chain" id="PRO_5005129565" description="Carboxylic ester hydrolase" evidence="4">
    <location>
        <begin position="20"/>
        <end position="561"/>
    </location>
</feature>
<reference evidence="8" key="1">
    <citation type="journal article" date="2011" name="Genome Res.">
        <title>Phylogeny-wide analysis of social amoeba genomes highlights ancient origins for complex intercellular communication.</title>
        <authorList>
            <person name="Heidel A.J."/>
            <person name="Lawal H.M."/>
            <person name="Felder M."/>
            <person name="Schilde C."/>
            <person name="Helps N.R."/>
            <person name="Tunggal B."/>
            <person name="Rivero F."/>
            <person name="John U."/>
            <person name="Schleicher M."/>
            <person name="Eichinger L."/>
            <person name="Platzer M."/>
            <person name="Noegel A.A."/>
            <person name="Schaap P."/>
            <person name="Gloeckner G."/>
        </authorList>
    </citation>
    <scope>NUCLEOTIDE SEQUENCE [LARGE SCALE GENOMIC DNA]</scope>
    <source>
        <strain evidence="8">SH3</strain>
    </source>
</reference>
<keyword evidence="4" id="KW-0732">Signal</keyword>
<evidence type="ECO:0000256" key="5">
    <source>
        <dbReference type="SAM" id="MobiDB-lite"/>
    </source>
</evidence>
<feature type="active site" description="Charge relay system" evidence="3">
    <location>
        <position position="340"/>
    </location>
</feature>
<dbReference type="Pfam" id="PF00135">
    <property type="entry name" value="COesterase"/>
    <property type="match status" value="1"/>
</dbReference>
<dbReference type="PANTHER" id="PTHR45570:SF1">
    <property type="entry name" value="CARBOXYLIC ESTER HYDROLASE"/>
    <property type="match status" value="1"/>
</dbReference>
<dbReference type="OMA" id="SIAHHIM"/>
<dbReference type="GO" id="GO:0004104">
    <property type="term" value="F:cholinesterase activity"/>
    <property type="evidence" value="ECO:0007669"/>
    <property type="project" value="InterPro"/>
</dbReference>
<gene>
    <name evidence="7" type="ORF">DFA_07262</name>
</gene>
<evidence type="ECO:0000313" key="8">
    <source>
        <dbReference type="Proteomes" id="UP000007797"/>
    </source>
</evidence>
<feature type="active site" description="Acyl-ester intermediate" evidence="3">
    <location>
        <position position="215"/>
    </location>
</feature>